<dbReference type="HOGENOM" id="CLU_069972_0_0_1"/>
<dbReference type="InterPro" id="IPR003953">
    <property type="entry name" value="FAD-dep_OxRdtase_2_FAD-bd"/>
</dbReference>
<dbReference type="STRING" id="91928.A0A0D2BQE1"/>
<dbReference type="OrthoDB" id="4111091at2759"/>
<keyword evidence="2" id="KW-0285">Flavoprotein</keyword>
<proteinExistence type="predicted"/>
<dbReference type="VEuPathDB" id="FungiDB:PV08_08542"/>
<evidence type="ECO:0000256" key="3">
    <source>
        <dbReference type="ARBA" id="ARBA00022827"/>
    </source>
</evidence>
<dbReference type="Pfam" id="PF00890">
    <property type="entry name" value="FAD_binding_2"/>
    <property type="match status" value="1"/>
</dbReference>
<dbReference type="AlphaFoldDB" id="A0A0D2BQE1"/>
<keyword evidence="3" id="KW-0274">FAD</keyword>
<dbReference type="Gene3D" id="3.50.50.60">
    <property type="entry name" value="FAD/NAD(P)-binding domain"/>
    <property type="match status" value="1"/>
</dbReference>
<dbReference type="EMBL" id="KN847497">
    <property type="protein sequence ID" value="KIW13354.1"/>
    <property type="molecule type" value="Genomic_DNA"/>
</dbReference>
<dbReference type="PANTHER" id="PTHR43400">
    <property type="entry name" value="FUMARATE REDUCTASE"/>
    <property type="match status" value="1"/>
</dbReference>
<dbReference type="InterPro" id="IPR027477">
    <property type="entry name" value="Succ_DH/fumarate_Rdtase_cat_sf"/>
</dbReference>
<dbReference type="InterPro" id="IPR036188">
    <property type="entry name" value="FAD/NAD-bd_sf"/>
</dbReference>
<reference evidence="6 7" key="1">
    <citation type="submission" date="2015-01" db="EMBL/GenBank/DDBJ databases">
        <title>The Genome Sequence of Exophiala spinifera CBS89968.</title>
        <authorList>
            <consortium name="The Broad Institute Genomics Platform"/>
            <person name="Cuomo C."/>
            <person name="de Hoog S."/>
            <person name="Gorbushina A."/>
            <person name="Stielow B."/>
            <person name="Teixiera M."/>
            <person name="Abouelleil A."/>
            <person name="Chapman S.B."/>
            <person name="Priest M."/>
            <person name="Young S.K."/>
            <person name="Wortman J."/>
            <person name="Nusbaum C."/>
            <person name="Birren B."/>
        </authorList>
    </citation>
    <scope>NUCLEOTIDE SEQUENCE [LARGE SCALE GENOMIC DNA]</scope>
    <source>
        <strain evidence="6 7">CBS 89968</strain>
    </source>
</reference>
<dbReference type="PANTHER" id="PTHR43400:SF7">
    <property type="entry name" value="FAD-DEPENDENT OXIDOREDUCTASE 2 FAD BINDING DOMAIN-CONTAINING PROTEIN"/>
    <property type="match status" value="1"/>
</dbReference>
<evidence type="ECO:0000313" key="6">
    <source>
        <dbReference type="EMBL" id="KIW13354.1"/>
    </source>
</evidence>
<keyword evidence="7" id="KW-1185">Reference proteome</keyword>
<gene>
    <name evidence="6" type="ORF">PV08_08542</name>
</gene>
<dbReference type="Gene3D" id="3.90.700.10">
    <property type="entry name" value="Succinate dehydrogenase/fumarate reductase flavoprotein, catalytic domain"/>
    <property type="match status" value="1"/>
</dbReference>
<sequence>MWETNAEHLIVEEDGTVCGVRVRKSDGYWKKVYAQPRKETLLTCLSMARYVGPKTELLPLLAPGLKHNTGFGLKMGLEVGAAVSGSMSGMHCELVDTRSSKPEATIWGHSYGIIVNEHCKRFYDEGKRPLFATCEPLAVEVWKEQNQKAYFITDKTIMDRFRPGWVYDTTDLDPEQSDTIEGLAEKLGLEPSKLRQTVDEFNAAIDDKEFNLMTLDGKRTYGLSPNKTNWANPINQPPYYGYPLKAQVAFTFGGLKCDTDSRVLSTTGIPIPGLYCTGELSGVYYNESKCCFLFPLMRASIRQLRLIHLAAVCFAVLHSAGLREWTRRRL</sequence>
<organism evidence="6 7">
    <name type="scientific">Exophiala spinifera</name>
    <dbReference type="NCBI Taxonomy" id="91928"/>
    <lineage>
        <taxon>Eukaryota</taxon>
        <taxon>Fungi</taxon>
        <taxon>Dikarya</taxon>
        <taxon>Ascomycota</taxon>
        <taxon>Pezizomycotina</taxon>
        <taxon>Eurotiomycetes</taxon>
        <taxon>Chaetothyriomycetidae</taxon>
        <taxon>Chaetothyriales</taxon>
        <taxon>Herpotrichiellaceae</taxon>
        <taxon>Exophiala</taxon>
    </lineage>
</organism>
<dbReference type="InterPro" id="IPR050315">
    <property type="entry name" value="FAD-oxidoreductase_2"/>
</dbReference>
<dbReference type="SUPFAM" id="SSF56425">
    <property type="entry name" value="Succinate dehydrogenase/fumarate reductase flavoprotein, catalytic domain"/>
    <property type="match status" value="1"/>
</dbReference>
<protein>
    <recommendedName>
        <fullName evidence="5">FAD-dependent oxidoreductase 2 FAD-binding domain-containing protein</fullName>
    </recommendedName>
</protein>
<dbReference type="GO" id="GO:0016491">
    <property type="term" value="F:oxidoreductase activity"/>
    <property type="evidence" value="ECO:0007669"/>
    <property type="project" value="UniProtKB-KW"/>
</dbReference>
<comment type="cofactor">
    <cofactor evidence="1">
        <name>FAD</name>
        <dbReference type="ChEBI" id="CHEBI:57692"/>
    </cofactor>
</comment>
<evidence type="ECO:0000313" key="7">
    <source>
        <dbReference type="Proteomes" id="UP000053328"/>
    </source>
</evidence>
<evidence type="ECO:0000256" key="4">
    <source>
        <dbReference type="ARBA" id="ARBA00023002"/>
    </source>
</evidence>
<name>A0A0D2BQE1_9EURO</name>
<dbReference type="RefSeq" id="XP_016233570.1">
    <property type="nucleotide sequence ID" value="XM_016382867.1"/>
</dbReference>
<evidence type="ECO:0000259" key="5">
    <source>
        <dbReference type="Pfam" id="PF00890"/>
    </source>
</evidence>
<evidence type="ECO:0000256" key="2">
    <source>
        <dbReference type="ARBA" id="ARBA00022630"/>
    </source>
</evidence>
<dbReference type="GeneID" id="27335625"/>
<feature type="domain" description="FAD-dependent oxidoreductase 2 FAD-binding" evidence="5">
    <location>
        <begin position="3"/>
        <end position="284"/>
    </location>
</feature>
<dbReference type="Proteomes" id="UP000053328">
    <property type="component" value="Unassembled WGS sequence"/>
</dbReference>
<evidence type="ECO:0000256" key="1">
    <source>
        <dbReference type="ARBA" id="ARBA00001974"/>
    </source>
</evidence>
<accession>A0A0D2BQE1</accession>
<keyword evidence="4" id="KW-0560">Oxidoreductase</keyword>